<dbReference type="InterPro" id="IPR036677">
    <property type="entry name" value="EutN_CcmL_sf"/>
</dbReference>
<gene>
    <name evidence="4" type="ORF">CHK_3037</name>
</gene>
<reference evidence="4 5" key="1">
    <citation type="submission" date="2015-04" db="EMBL/GenBank/DDBJ databases">
        <title>Draft genome sequence of bacteremic isolate Catabacter hongkongensis type strain HKU16T.</title>
        <authorList>
            <person name="Lau S.K."/>
            <person name="Teng J.L."/>
            <person name="Huang Y."/>
            <person name="Curreem S.O."/>
            <person name="Tsui S.K."/>
            <person name="Woo P.C."/>
        </authorList>
    </citation>
    <scope>NUCLEOTIDE SEQUENCE [LARGE SCALE GENOMIC DNA]</scope>
    <source>
        <strain evidence="4 5">HKU16</strain>
    </source>
</reference>
<comment type="caution">
    <text evidence="4">The sequence shown here is derived from an EMBL/GenBank/DDBJ whole genome shotgun (WGS) entry which is preliminary data.</text>
</comment>
<dbReference type="RefSeq" id="WP_046444795.1">
    <property type="nucleotide sequence ID" value="NZ_CAUERS010000035.1"/>
</dbReference>
<evidence type="ECO:0000256" key="2">
    <source>
        <dbReference type="ARBA" id="ARBA00023669"/>
    </source>
</evidence>
<name>A0A0M2NAD6_9FIRM</name>
<evidence type="ECO:0008006" key="6">
    <source>
        <dbReference type="Google" id="ProtNLM"/>
    </source>
</evidence>
<proteinExistence type="predicted"/>
<sequence>MYTGEVVGCVVATVKEENLNNIPLLVVRLIENGKKTKMIVAADATRQAGRGDFVYLIGSKEAARMFRKQYTPADAAIVGFIDQYREQL</sequence>
<keyword evidence="5" id="KW-1185">Reference proteome</keyword>
<comment type="subcellular location">
    <subcellularLocation>
        <location evidence="1">Carboxysome</location>
    </subcellularLocation>
</comment>
<accession>A0A0M2NAD6</accession>
<dbReference type="GO" id="GO:0031470">
    <property type="term" value="C:carboxysome"/>
    <property type="evidence" value="ECO:0007669"/>
    <property type="project" value="UniProtKB-SubCell"/>
</dbReference>
<dbReference type="SUPFAM" id="SSF159133">
    <property type="entry name" value="EutN/CcmL-like"/>
    <property type="match status" value="1"/>
</dbReference>
<dbReference type="PROSITE" id="PS51932">
    <property type="entry name" value="BMV"/>
    <property type="match status" value="1"/>
</dbReference>
<evidence type="ECO:0000256" key="3">
    <source>
        <dbReference type="ARBA" id="ARBA00024446"/>
    </source>
</evidence>
<evidence type="ECO:0000313" key="5">
    <source>
        <dbReference type="Proteomes" id="UP000034076"/>
    </source>
</evidence>
<keyword evidence="3" id="KW-1283">Bacterial microcompartment</keyword>
<dbReference type="InterPro" id="IPR004992">
    <property type="entry name" value="EutN_CcmL"/>
</dbReference>
<evidence type="ECO:0000313" key="4">
    <source>
        <dbReference type="EMBL" id="KKI49459.1"/>
    </source>
</evidence>
<dbReference type="PANTHER" id="PTHR36539">
    <property type="entry name" value="ETHANOLAMINE UTILIZATION PROTEIN EUTN"/>
    <property type="match status" value="1"/>
</dbReference>
<dbReference type="OrthoDB" id="196195at2"/>
<organism evidence="4 5">
    <name type="scientific">Christensenella hongkongensis</name>
    <dbReference type="NCBI Taxonomy" id="270498"/>
    <lineage>
        <taxon>Bacteria</taxon>
        <taxon>Bacillati</taxon>
        <taxon>Bacillota</taxon>
        <taxon>Clostridia</taxon>
        <taxon>Christensenellales</taxon>
        <taxon>Christensenellaceae</taxon>
        <taxon>Christensenella</taxon>
    </lineage>
</organism>
<dbReference type="Pfam" id="PF03319">
    <property type="entry name" value="EutN_CcmL"/>
    <property type="match status" value="1"/>
</dbReference>
<dbReference type="Proteomes" id="UP000034076">
    <property type="component" value="Unassembled WGS sequence"/>
</dbReference>
<dbReference type="STRING" id="270498.CHK_3037"/>
<dbReference type="EMBL" id="LAYJ01000133">
    <property type="protein sequence ID" value="KKI49459.1"/>
    <property type="molecule type" value="Genomic_DNA"/>
</dbReference>
<protein>
    <recommendedName>
        <fullName evidence="6">Ethanolamine utilization protein EutN</fullName>
    </recommendedName>
</protein>
<keyword evidence="2" id="KW-1282">Carboxysome</keyword>
<dbReference type="AlphaFoldDB" id="A0A0M2NAD6"/>
<evidence type="ECO:0000256" key="1">
    <source>
        <dbReference type="ARBA" id="ARBA00023587"/>
    </source>
</evidence>
<dbReference type="Gene3D" id="2.40.50.220">
    <property type="entry name" value="EutN/Ccml"/>
    <property type="match status" value="1"/>
</dbReference>